<dbReference type="Proteomes" id="UP000585836">
    <property type="component" value="Unassembled WGS sequence"/>
</dbReference>
<dbReference type="AlphaFoldDB" id="A0A7W9UNC7"/>
<evidence type="ECO:0000313" key="2">
    <source>
        <dbReference type="EMBL" id="MBB5925112.1"/>
    </source>
</evidence>
<comment type="caution">
    <text evidence="2">The sequence shown here is derived from an EMBL/GenBank/DDBJ whole genome shotgun (WGS) entry which is preliminary data.</text>
</comment>
<feature type="compositionally biased region" description="Basic and acidic residues" evidence="1">
    <location>
        <begin position="32"/>
        <end position="47"/>
    </location>
</feature>
<protein>
    <submittedName>
        <fullName evidence="2">Uncharacterized protein</fullName>
    </submittedName>
</protein>
<dbReference type="EMBL" id="JACHJK010000001">
    <property type="protein sequence ID" value="MBB5925112.1"/>
    <property type="molecule type" value="Genomic_DNA"/>
</dbReference>
<name>A0A7W9UNC7_9ACTN</name>
<sequence>MAQLWHASHRTPISIVRLTNECYTIFEGEGGEGEKGESGERLERPAELPDEPPAG</sequence>
<organism evidence="2 3">
    <name type="scientific">Streptomyces echinatus</name>
    <dbReference type="NCBI Taxonomy" id="67293"/>
    <lineage>
        <taxon>Bacteria</taxon>
        <taxon>Bacillati</taxon>
        <taxon>Actinomycetota</taxon>
        <taxon>Actinomycetes</taxon>
        <taxon>Kitasatosporales</taxon>
        <taxon>Streptomycetaceae</taxon>
        <taxon>Streptomyces</taxon>
    </lineage>
</organism>
<reference evidence="2 3" key="1">
    <citation type="submission" date="2020-08" db="EMBL/GenBank/DDBJ databases">
        <title>Genomic Encyclopedia of Type Strains, Phase III (KMG-III): the genomes of soil and plant-associated and newly described type strains.</title>
        <authorList>
            <person name="Whitman W."/>
        </authorList>
    </citation>
    <scope>NUCLEOTIDE SEQUENCE [LARGE SCALE GENOMIC DNA]</scope>
    <source>
        <strain evidence="2 3">CECT 3313</strain>
    </source>
</reference>
<gene>
    <name evidence="2" type="ORF">FHS34_000547</name>
</gene>
<evidence type="ECO:0000256" key="1">
    <source>
        <dbReference type="SAM" id="MobiDB-lite"/>
    </source>
</evidence>
<evidence type="ECO:0000313" key="3">
    <source>
        <dbReference type="Proteomes" id="UP000585836"/>
    </source>
</evidence>
<feature type="region of interest" description="Disordered" evidence="1">
    <location>
        <begin position="27"/>
        <end position="55"/>
    </location>
</feature>
<keyword evidence="3" id="KW-1185">Reference proteome</keyword>
<proteinExistence type="predicted"/>
<accession>A0A7W9UNC7</accession>